<dbReference type="SUPFAM" id="SSF55874">
    <property type="entry name" value="ATPase domain of HSP90 chaperone/DNA topoisomerase II/histidine kinase"/>
    <property type="match status" value="1"/>
</dbReference>
<dbReference type="InterPro" id="IPR003594">
    <property type="entry name" value="HATPase_dom"/>
</dbReference>
<feature type="region of interest" description="Disordered" evidence="12">
    <location>
        <begin position="551"/>
        <end position="575"/>
    </location>
</feature>
<dbReference type="InterPro" id="IPR036890">
    <property type="entry name" value="HATPase_C_sf"/>
</dbReference>
<dbReference type="InterPro" id="IPR036097">
    <property type="entry name" value="HisK_dim/P_sf"/>
</dbReference>
<dbReference type="PRINTS" id="PR00344">
    <property type="entry name" value="BCTRLSENSOR"/>
</dbReference>
<evidence type="ECO:0000259" key="15">
    <source>
        <dbReference type="PROSITE" id="PS50110"/>
    </source>
</evidence>
<evidence type="ECO:0000313" key="17">
    <source>
        <dbReference type="Proteomes" id="UP000295717"/>
    </source>
</evidence>
<dbReference type="SMART" id="SM00388">
    <property type="entry name" value="HisKA"/>
    <property type="match status" value="1"/>
</dbReference>
<dbReference type="Gene3D" id="3.40.50.2300">
    <property type="match status" value="1"/>
</dbReference>
<evidence type="ECO:0000256" key="7">
    <source>
        <dbReference type="ARBA" id="ARBA00022840"/>
    </source>
</evidence>
<evidence type="ECO:0000256" key="12">
    <source>
        <dbReference type="SAM" id="MobiDB-lite"/>
    </source>
</evidence>
<keyword evidence="17" id="KW-1185">Reference proteome</keyword>
<dbReference type="Gene3D" id="3.30.565.10">
    <property type="entry name" value="Histidine kinase-like ATPase, C-terminal domain"/>
    <property type="match status" value="1"/>
</dbReference>
<dbReference type="Pfam" id="PF00072">
    <property type="entry name" value="Response_reg"/>
    <property type="match status" value="1"/>
</dbReference>
<dbReference type="Gene3D" id="1.10.287.130">
    <property type="match status" value="1"/>
</dbReference>
<dbReference type="RefSeq" id="WP_132977097.1">
    <property type="nucleotide sequence ID" value="NZ_SMAO01000004.1"/>
</dbReference>
<dbReference type="SMART" id="SM00448">
    <property type="entry name" value="REC"/>
    <property type="match status" value="1"/>
</dbReference>
<dbReference type="CDD" id="cd00082">
    <property type="entry name" value="HisKA"/>
    <property type="match status" value="1"/>
</dbReference>
<evidence type="ECO:0000256" key="9">
    <source>
        <dbReference type="ARBA" id="ARBA00064003"/>
    </source>
</evidence>
<dbReference type="CDD" id="cd17546">
    <property type="entry name" value="REC_hyHK_CKI1_RcsC-like"/>
    <property type="match status" value="1"/>
</dbReference>
<evidence type="ECO:0000256" key="3">
    <source>
        <dbReference type="ARBA" id="ARBA00022553"/>
    </source>
</evidence>
<feature type="domain" description="Response regulatory" evidence="15">
    <location>
        <begin position="581"/>
        <end position="697"/>
    </location>
</feature>
<dbReference type="SMART" id="SM00387">
    <property type="entry name" value="HATPase_c"/>
    <property type="match status" value="1"/>
</dbReference>
<dbReference type="InterPro" id="IPR011006">
    <property type="entry name" value="CheY-like_superfamily"/>
</dbReference>
<comment type="caution">
    <text evidence="16">The sequence shown here is derived from an EMBL/GenBank/DDBJ whole genome shotgun (WGS) entry which is preliminary data.</text>
</comment>
<keyword evidence="8" id="KW-0902">Two-component regulatory system</keyword>
<keyword evidence="13" id="KW-0472">Membrane</keyword>
<dbReference type="AlphaFoldDB" id="A0A4R3N045"/>
<dbReference type="EC" id="2.7.13.3" evidence="2"/>
<name>A0A4R3N045_9GAMM</name>
<keyword evidence="7" id="KW-0067">ATP-binding</keyword>
<dbReference type="PROSITE" id="PS50109">
    <property type="entry name" value="HIS_KIN"/>
    <property type="match status" value="1"/>
</dbReference>
<dbReference type="SUPFAM" id="SSF47384">
    <property type="entry name" value="Homodimeric domain of signal transducing histidine kinase"/>
    <property type="match status" value="1"/>
</dbReference>
<dbReference type="PANTHER" id="PTHR45339:SF1">
    <property type="entry name" value="HYBRID SIGNAL TRANSDUCTION HISTIDINE KINASE J"/>
    <property type="match status" value="1"/>
</dbReference>
<evidence type="ECO:0000256" key="4">
    <source>
        <dbReference type="ARBA" id="ARBA00022679"/>
    </source>
</evidence>
<dbReference type="PROSITE" id="PS50110">
    <property type="entry name" value="RESPONSE_REGULATORY"/>
    <property type="match status" value="1"/>
</dbReference>
<comment type="catalytic activity">
    <reaction evidence="1">
        <text>ATP + protein L-histidine = ADP + protein N-phospho-L-histidine.</text>
        <dbReference type="EC" id="2.7.13.3"/>
    </reaction>
</comment>
<dbReference type="PANTHER" id="PTHR45339">
    <property type="entry name" value="HYBRID SIGNAL TRANSDUCTION HISTIDINE KINASE J"/>
    <property type="match status" value="1"/>
</dbReference>
<keyword evidence="13" id="KW-1133">Transmembrane helix</keyword>
<evidence type="ECO:0000256" key="2">
    <source>
        <dbReference type="ARBA" id="ARBA00012438"/>
    </source>
</evidence>
<protein>
    <recommendedName>
        <fullName evidence="10">Sensory/regulatory protein RpfC</fullName>
        <ecNumber evidence="2">2.7.13.3</ecNumber>
    </recommendedName>
</protein>
<proteinExistence type="predicted"/>
<dbReference type="SUPFAM" id="SSF52172">
    <property type="entry name" value="CheY-like"/>
    <property type="match status" value="2"/>
</dbReference>
<dbReference type="EMBL" id="SMAO01000004">
    <property type="protein sequence ID" value="TCT21517.1"/>
    <property type="molecule type" value="Genomic_DNA"/>
</dbReference>
<dbReference type="FunFam" id="3.30.565.10:FF:000010">
    <property type="entry name" value="Sensor histidine kinase RcsC"/>
    <property type="match status" value="1"/>
</dbReference>
<evidence type="ECO:0000256" key="13">
    <source>
        <dbReference type="SAM" id="Phobius"/>
    </source>
</evidence>
<evidence type="ECO:0000259" key="14">
    <source>
        <dbReference type="PROSITE" id="PS50109"/>
    </source>
</evidence>
<dbReference type="InterPro" id="IPR004358">
    <property type="entry name" value="Sig_transdc_His_kin-like_C"/>
</dbReference>
<feature type="transmembrane region" description="Helical" evidence="13">
    <location>
        <begin position="156"/>
        <end position="174"/>
    </location>
</feature>
<dbReference type="FunFam" id="1.10.287.130:FF:000002">
    <property type="entry name" value="Two-component osmosensing histidine kinase"/>
    <property type="match status" value="1"/>
</dbReference>
<feature type="transmembrane region" description="Helical" evidence="13">
    <location>
        <begin position="54"/>
        <end position="74"/>
    </location>
</feature>
<feature type="transmembrane region" description="Helical" evidence="13">
    <location>
        <begin position="104"/>
        <end position="121"/>
    </location>
</feature>
<keyword evidence="3 11" id="KW-0597">Phosphoprotein</keyword>
<evidence type="ECO:0000256" key="1">
    <source>
        <dbReference type="ARBA" id="ARBA00000085"/>
    </source>
</evidence>
<evidence type="ECO:0000256" key="10">
    <source>
        <dbReference type="ARBA" id="ARBA00068150"/>
    </source>
</evidence>
<keyword evidence="5" id="KW-0547">Nucleotide-binding</keyword>
<dbReference type="InterPro" id="IPR005467">
    <property type="entry name" value="His_kinase_dom"/>
</dbReference>
<organism evidence="16 17">
    <name type="scientific">Thiobaca trueperi</name>
    <dbReference type="NCBI Taxonomy" id="127458"/>
    <lineage>
        <taxon>Bacteria</taxon>
        <taxon>Pseudomonadati</taxon>
        <taxon>Pseudomonadota</taxon>
        <taxon>Gammaproteobacteria</taxon>
        <taxon>Chromatiales</taxon>
        <taxon>Chromatiaceae</taxon>
        <taxon>Thiobaca</taxon>
    </lineage>
</organism>
<dbReference type="GO" id="GO:0005524">
    <property type="term" value="F:ATP binding"/>
    <property type="evidence" value="ECO:0007669"/>
    <property type="project" value="UniProtKB-KW"/>
</dbReference>
<evidence type="ECO:0000256" key="5">
    <source>
        <dbReference type="ARBA" id="ARBA00022741"/>
    </source>
</evidence>
<comment type="subunit">
    <text evidence="9">At low DSF concentrations, interacts with RpfF.</text>
</comment>
<feature type="transmembrane region" description="Helical" evidence="13">
    <location>
        <begin position="25"/>
        <end position="48"/>
    </location>
</feature>
<feature type="transmembrane region" description="Helical" evidence="13">
    <location>
        <begin position="128"/>
        <end position="144"/>
    </location>
</feature>
<accession>A0A4R3N045</accession>
<dbReference type="InterPro" id="IPR003661">
    <property type="entry name" value="HisK_dim/P_dom"/>
</dbReference>
<sequence length="704" mass="77090">MQTRRLHEGLRITPALRANPEFQSALVRITVCLFGALYIGVGAWTDYYGVDTRYYLMIFVPYLLATIILLISVLRRPDWSARRYLALCLDIIVVSLAISITQQAISPFYLLYILIFISAGTRFGRDHLIVASVVAVIAYNIVLFELDEWNRHPFEAGFFLLLLVLLPLYQASLLRQVQRAREEAVRANQAKGDFLAFMTHELRTPLTGVIGMAELLKDTRLDLEQRDYVQAITSSANALNALIGDILDFSKIDARKLKLEQAPFDPRTLVREVCEILDGRALVSGLELICEVAPEMPETVCGDSLRVRQILFNLVGNAIKFTERGQVRVRAGVQMADSALPRPHLLLEVLDTGIGIPQDKLPQLFESFRQADDSTTRRFGGTGLGTTIARDLAALMGGTIEVESEEGQGSCFRVRLPLLGEDFVLPTLEPGDRLRGVKILVLERNATQRALLCAILEREQALCQGSAELAAVDLSGMNAPDLVLLADSPSGADLPAALAEVRRLCGAQTCCLLLTHTGRRLPQPPSGVLCLNKPFLAEALIDAIATLRAPAPSEKADQADDDAGPAPGPDWQTPHAGPEVRVLVAEDNRIAARVLTTFLGKMGFSCSLFQDGEAALAAALEGGYQIAIIDLRMPKLDGLGFARRYRAESDGRPLPIIALTANAEEEVRRTCFEAGMDGFLAKPVAPAELRRTLERFVSLGDGQD</sequence>
<dbReference type="OrthoDB" id="5563233at2"/>
<keyword evidence="6 16" id="KW-0418">Kinase</keyword>
<keyword evidence="13" id="KW-0812">Transmembrane</keyword>
<dbReference type="GO" id="GO:0000155">
    <property type="term" value="F:phosphorelay sensor kinase activity"/>
    <property type="evidence" value="ECO:0007669"/>
    <property type="project" value="InterPro"/>
</dbReference>
<keyword evidence="4" id="KW-0808">Transferase</keyword>
<reference evidence="16 17" key="1">
    <citation type="submission" date="2019-03" db="EMBL/GenBank/DDBJ databases">
        <title>Genomic Encyclopedia of Type Strains, Phase IV (KMG-IV): sequencing the most valuable type-strain genomes for metagenomic binning, comparative biology and taxonomic classification.</title>
        <authorList>
            <person name="Goeker M."/>
        </authorList>
    </citation>
    <scope>NUCLEOTIDE SEQUENCE [LARGE SCALE GENOMIC DNA]</scope>
    <source>
        <strain evidence="16 17">DSM 13587</strain>
    </source>
</reference>
<dbReference type="Pfam" id="PF02518">
    <property type="entry name" value="HATPase_c"/>
    <property type="match status" value="1"/>
</dbReference>
<gene>
    <name evidence="16" type="ORF">EDC35_104376</name>
</gene>
<evidence type="ECO:0000256" key="6">
    <source>
        <dbReference type="ARBA" id="ARBA00022777"/>
    </source>
</evidence>
<dbReference type="Proteomes" id="UP000295717">
    <property type="component" value="Unassembled WGS sequence"/>
</dbReference>
<dbReference type="InterPro" id="IPR001789">
    <property type="entry name" value="Sig_transdc_resp-reg_receiver"/>
</dbReference>
<dbReference type="CDD" id="cd16922">
    <property type="entry name" value="HATPase_EvgS-ArcB-TorS-like"/>
    <property type="match status" value="1"/>
</dbReference>
<evidence type="ECO:0000256" key="11">
    <source>
        <dbReference type="PROSITE-ProRule" id="PRU00169"/>
    </source>
</evidence>
<feature type="domain" description="Histidine kinase" evidence="14">
    <location>
        <begin position="197"/>
        <end position="420"/>
    </location>
</feature>
<evidence type="ECO:0000256" key="8">
    <source>
        <dbReference type="ARBA" id="ARBA00023012"/>
    </source>
</evidence>
<dbReference type="Pfam" id="PF00512">
    <property type="entry name" value="HisKA"/>
    <property type="match status" value="1"/>
</dbReference>
<feature type="modified residue" description="4-aspartylphosphate" evidence="11">
    <location>
        <position position="630"/>
    </location>
</feature>
<evidence type="ECO:0000313" key="16">
    <source>
        <dbReference type="EMBL" id="TCT21517.1"/>
    </source>
</evidence>